<name>A0A917GCA0_9FLAO</name>
<dbReference type="RefSeq" id="WP_188461748.1">
    <property type="nucleotide sequence ID" value="NZ_BMFQ01000001.1"/>
</dbReference>
<proteinExistence type="predicted"/>
<comment type="caution">
    <text evidence="1">The sequence shown here is derived from an EMBL/GenBank/DDBJ whole genome shotgun (WGS) entry which is preliminary data.</text>
</comment>
<evidence type="ECO:0000313" key="2">
    <source>
        <dbReference type="Proteomes" id="UP000625976"/>
    </source>
</evidence>
<evidence type="ECO:0008006" key="3">
    <source>
        <dbReference type="Google" id="ProtNLM"/>
    </source>
</evidence>
<reference evidence="1" key="1">
    <citation type="journal article" date="2014" name="Int. J. Syst. Evol. Microbiol.">
        <title>Complete genome sequence of Corynebacterium casei LMG S-19264T (=DSM 44701T), isolated from a smear-ripened cheese.</title>
        <authorList>
            <consortium name="US DOE Joint Genome Institute (JGI-PGF)"/>
            <person name="Walter F."/>
            <person name="Albersmeier A."/>
            <person name="Kalinowski J."/>
            <person name="Ruckert C."/>
        </authorList>
    </citation>
    <scope>NUCLEOTIDE SEQUENCE</scope>
    <source>
        <strain evidence="1">CGMCC 1.12751</strain>
    </source>
</reference>
<gene>
    <name evidence="1" type="ORF">GCM10010976_06150</name>
</gene>
<dbReference type="AlphaFoldDB" id="A0A917GCA0"/>
<protein>
    <recommendedName>
        <fullName evidence="3">Phasin family protein</fullName>
    </recommendedName>
</protein>
<organism evidence="1 2">
    <name type="scientific">Bizionia arctica</name>
    <dbReference type="NCBI Taxonomy" id="1495645"/>
    <lineage>
        <taxon>Bacteria</taxon>
        <taxon>Pseudomonadati</taxon>
        <taxon>Bacteroidota</taxon>
        <taxon>Flavobacteriia</taxon>
        <taxon>Flavobacteriales</taxon>
        <taxon>Flavobacteriaceae</taxon>
        <taxon>Bizionia</taxon>
    </lineage>
</organism>
<sequence>MDTKKSMLDAPKKMVFKALDKTKSTLKSANGFALNTTEEVVTEGIIVAEQWQTVANKALNDGLKLAATQQDIVFDALTGMKKHVLLSKKRFTKLIA</sequence>
<evidence type="ECO:0000313" key="1">
    <source>
        <dbReference type="EMBL" id="GGG37227.1"/>
    </source>
</evidence>
<keyword evidence="2" id="KW-1185">Reference proteome</keyword>
<accession>A0A917GCA0</accession>
<dbReference type="EMBL" id="BMFQ01000001">
    <property type="protein sequence ID" value="GGG37227.1"/>
    <property type="molecule type" value="Genomic_DNA"/>
</dbReference>
<reference evidence="1" key="2">
    <citation type="submission" date="2020-09" db="EMBL/GenBank/DDBJ databases">
        <authorList>
            <person name="Sun Q."/>
            <person name="Zhou Y."/>
        </authorList>
    </citation>
    <scope>NUCLEOTIDE SEQUENCE</scope>
    <source>
        <strain evidence="1">CGMCC 1.12751</strain>
    </source>
</reference>
<dbReference type="Proteomes" id="UP000625976">
    <property type="component" value="Unassembled WGS sequence"/>
</dbReference>